<dbReference type="AlphaFoldDB" id="A0A1F7YPF0"/>
<dbReference type="CDD" id="cd00515">
    <property type="entry name" value="HAM1"/>
    <property type="match status" value="1"/>
</dbReference>
<organism evidence="3 4">
    <name type="scientific">Candidatus Woesebacteria bacterium RIFCSPHIGHO2_01_FULL_41_10</name>
    <dbReference type="NCBI Taxonomy" id="1802500"/>
    <lineage>
        <taxon>Bacteria</taxon>
        <taxon>Candidatus Woeseibacteriota</taxon>
    </lineage>
</organism>
<accession>A0A1F7YPF0</accession>
<evidence type="ECO:0000313" key="3">
    <source>
        <dbReference type="EMBL" id="OGM28488.1"/>
    </source>
</evidence>
<sequence length="456" mass="51604">MPRKIIPSEPEVINVVNLPKTNGKSLVLEIATSNKNKLKEFERLLPKYVVAGKSLSIEEIQSTDTLKVASHKAMDAYRANGYNPILVEDTSLEIKTLDSFPGTYAKSFLDIVSSRERILKMISEDADRSAKAIVTLALFDGKEVHIWQGITTGTISKKLLGANGFGWDDMFIPDGQTTQLTFAQMSDLVKDKYSMRKKAIKNFASSPPQLNYPIYMLPEPFEQEMNRVQVEKLQDKKAQQFAYSLESLAKVKVDKNFKANLYTPVEMSENTYFTRFLSHKRSKSIGLLFTDVDRKHLNLYQNGLPKLWQVGPERRQLALAQRTEYFLINQNEKVEKILTKLEKTKASFPKRSNHRSETVEKALGFAGYSTVTSSISLKEIGYKKRSAVKEVSRTEAAPHGLFNIIGKYPRSIYALGSMPAITGWRDTIVMGAIGHMMVFVHRNSINAINFQNQIDL</sequence>
<dbReference type="Proteomes" id="UP000177263">
    <property type="component" value="Unassembled WGS sequence"/>
</dbReference>
<keyword evidence="2" id="KW-0378">Hydrolase</keyword>
<dbReference type="Gene3D" id="3.90.950.10">
    <property type="match status" value="1"/>
</dbReference>
<dbReference type="Pfam" id="PF01725">
    <property type="entry name" value="Ham1p_like"/>
    <property type="match status" value="1"/>
</dbReference>
<dbReference type="GO" id="GO:0047429">
    <property type="term" value="F:nucleoside triphosphate diphosphatase activity"/>
    <property type="evidence" value="ECO:0007669"/>
    <property type="project" value="InterPro"/>
</dbReference>
<proteinExistence type="inferred from homology"/>
<evidence type="ECO:0000256" key="1">
    <source>
        <dbReference type="ARBA" id="ARBA00008023"/>
    </source>
</evidence>
<dbReference type="PANTHER" id="PTHR11067:SF9">
    <property type="entry name" value="INOSINE TRIPHOSPHATE PYROPHOSPHATASE"/>
    <property type="match status" value="1"/>
</dbReference>
<dbReference type="PANTHER" id="PTHR11067">
    <property type="entry name" value="INOSINE TRIPHOSPHATE PYROPHOSPHATASE/HAM1 PROTEIN"/>
    <property type="match status" value="1"/>
</dbReference>
<evidence type="ECO:0000256" key="2">
    <source>
        <dbReference type="ARBA" id="ARBA00022801"/>
    </source>
</evidence>
<feature type="non-terminal residue" evidence="3">
    <location>
        <position position="456"/>
    </location>
</feature>
<evidence type="ECO:0000313" key="4">
    <source>
        <dbReference type="Proteomes" id="UP000177263"/>
    </source>
</evidence>
<dbReference type="InterPro" id="IPR029001">
    <property type="entry name" value="ITPase-like_fam"/>
</dbReference>
<comment type="similarity">
    <text evidence="1">Belongs to the HAM1 NTPase family.</text>
</comment>
<dbReference type="SUPFAM" id="SSF52972">
    <property type="entry name" value="ITPase-like"/>
    <property type="match status" value="1"/>
</dbReference>
<reference evidence="3 4" key="1">
    <citation type="journal article" date="2016" name="Nat. Commun.">
        <title>Thousands of microbial genomes shed light on interconnected biogeochemical processes in an aquifer system.</title>
        <authorList>
            <person name="Anantharaman K."/>
            <person name="Brown C.T."/>
            <person name="Hug L.A."/>
            <person name="Sharon I."/>
            <person name="Castelle C.J."/>
            <person name="Probst A.J."/>
            <person name="Thomas B.C."/>
            <person name="Singh A."/>
            <person name="Wilkins M.J."/>
            <person name="Karaoz U."/>
            <person name="Brodie E.L."/>
            <person name="Williams K.H."/>
            <person name="Hubbard S.S."/>
            <person name="Banfield J.F."/>
        </authorList>
    </citation>
    <scope>NUCLEOTIDE SEQUENCE [LARGE SCALE GENOMIC DNA]</scope>
</reference>
<name>A0A1F7YPF0_9BACT</name>
<protein>
    <submittedName>
        <fullName evidence="3">Uncharacterized protein</fullName>
    </submittedName>
</protein>
<dbReference type="InterPro" id="IPR002637">
    <property type="entry name" value="RdgB/HAM1"/>
</dbReference>
<comment type="caution">
    <text evidence="3">The sequence shown here is derived from an EMBL/GenBank/DDBJ whole genome shotgun (WGS) entry which is preliminary data.</text>
</comment>
<dbReference type="STRING" id="1802500.A2801_00945"/>
<dbReference type="GO" id="GO:0005737">
    <property type="term" value="C:cytoplasm"/>
    <property type="evidence" value="ECO:0007669"/>
    <property type="project" value="TreeGrafter"/>
</dbReference>
<gene>
    <name evidence="3" type="ORF">A2801_00945</name>
</gene>
<dbReference type="EMBL" id="MGGM01000029">
    <property type="protein sequence ID" value="OGM28488.1"/>
    <property type="molecule type" value="Genomic_DNA"/>
</dbReference>
<dbReference type="GO" id="GO:0009143">
    <property type="term" value="P:nucleoside triphosphate catabolic process"/>
    <property type="evidence" value="ECO:0007669"/>
    <property type="project" value="InterPro"/>
</dbReference>